<comment type="similarity">
    <text evidence="2">Belongs to the monovalent cation:proton antiporter 1 (CPA1) transporter (TC 2.A.36) family.</text>
</comment>
<feature type="transmembrane region" description="Helical" evidence="12">
    <location>
        <begin position="68"/>
        <end position="87"/>
    </location>
</feature>
<sequence length="560" mass="60076">MLNQSCRLQLPLSQAMHLSQLTGFSGNISLLLITSNQGQVAALVPTLIILLLVATVVALLSRRFRIPYVTGLVLAGLAIAEFLPNRIGLDSSLILNLFLPILLFEAAINTDISRLRSLIKPIVLLAGPGVVIASGITAIILKFGLELAWIPALLLGVILAITDTVSVIAVFKEVPVPARLSTIVEGESLFNDGIALVLFSLILKVYETGSVTVGESIQELIVVIVGGSLVGAALGYLSTELFVRSDDPLSSILLTVAVALGAFQLSQLIAVSGVVAVVVAGLILGNLGLSRGVSASSRITLLSFWDYAGFGVNTFIFLLIGLEIDLPVLWRTLPAVLLGVLAYQVGRSLCVYPLLAVVGWFDRAVPLRWQHVLFLGNIKGSLSMALALSLPASLPGRGELIVLVFGAVLLSLVVQGLGLPWVVRQLQLSQISDAGQQVEELQAQLIAAKAAQDELDGLLKTGVLPRSIFEEMRSGYQVRVVSAEKTLRDLFNRRIDTANVGNGAAETFGDRIKLDAIRRRLLLVEKGALNDALRKRVLSEVIVRSRLRQIDEQLLKLEDD</sequence>
<evidence type="ECO:0000256" key="1">
    <source>
        <dbReference type="ARBA" id="ARBA00004651"/>
    </source>
</evidence>
<dbReference type="InterPro" id="IPR006153">
    <property type="entry name" value="Cation/H_exchanger_TM"/>
</dbReference>
<keyword evidence="3" id="KW-0813">Transport</keyword>
<keyword evidence="4" id="KW-0050">Antiport</keyword>
<comment type="caution">
    <text evidence="14">The sequence shown here is derived from an EMBL/GenBank/DDBJ whole genome shotgun (WGS) entry which is preliminary data.</text>
</comment>
<protein>
    <submittedName>
        <fullName evidence="14">Sodium:proton antiporter</fullName>
    </submittedName>
</protein>
<keyword evidence="10 12" id="KW-0472">Membrane</keyword>
<dbReference type="InterPro" id="IPR018422">
    <property type="entry name" value="Cation/H_exchanger_CPA1"/>
</dbReference>
<keyword evidence="11" id="KW-0739">Sodium transport</keyword>
<evidence type="ECO:0000256" key="4">
    <source>
        <dbReference type="ARBA" id="ARBA00022449"/>
    </source>
</evidence>
<evidence type="ECO:0000256" key="7">
    <source>
        <dbReference type="ARBA" id="ARBA00022989"/>
    </source>
</evidence>
<feature type="transmembrane region" description="Helical" evidence="12">
    <location>
        <begin position="40"/>
        <end position="61"/>
    </location>
</feature>
<evidence type="ECO:0000313" key="14">
    <source>
        <dbReference type="EMBL" id="MEP0817927.1"/>
    </source>
</evidence>
<feature type="transmembrane region" description="Helical" evidence="12">
    <location>
        <begin position="93"/>
        <end position="110"/>
    </location>
</feature>
<evidence type="ECO:0000256" key="9">
    <source>
        <dbReference type="ARBA" id="ARBA00023065"/>
    </source>
</evidence>
<evidence type="ECO:0000256" key="12">
    <source>
        <dbReference type="SAM" id="Phobius"/>
    </source>
</evidence>
<evidence type="ECO:0000259" key="13">
    <source>
        <dbReference type="Pfam" id="PF00999"/>
    </source>
</evidence>
<evidence type="ECO:0000256" key="8">
    <source>
        <dbReference type="ARBA" id="ARBA00023053"/>
    </source>
</evidence>
<accession>A0ABV0J825</accession>
<organism evidence="14 15">
    <name type="scientific">Trichocoleus desertorum GB2-A4</name>
    <dbReference type="NCBI Taxonomy" id="2933944"/>
    <lineage>
        <taxon>Bacteria</taxon>
        <taxon>Bacillati</taxon>
        <taxon>Cyanobacteriota</taxon>
        <taxon>Cyanophyceae</taxon>
        <taxon>Leptolyngbyales</taxon>
        <taxon>Trichocoleusaceae</taxon>
        <taxon>Trichocoleus</taxon>
    </lineage>
</organism>
<feature type="transmembrane region" description="Helical" evidence="12">
    <location>
        <begin position="271"/>
        <end position="289"/>
    </location>
</feature>
<proteinExistence type="inferred from homology"/>
<feature type="transmembrane region" description="Helical" evidence="12">
    <location>
        <begin position="400"/>
        <end position="423"/>
    </location>
</feature>
<evidence type="ECO:0000313" key="15">
    <source>
        <dbReference type="Proteomes" id="UP001464891"/>
    </source>
</evidence>
<feature type="transmembrane region" description="Helical" evidence="12">
    <location>
        <begin position="373"/>
        <end position="394"/>
    </location>
</feature>
<dbReference type="Gene3D" id="1.20.1530.20">
    <property type="match status" value="1"/>
</dbReference>
<dbReference type="InterPro" id="IPR038770">
    <property type="entry name" value="Na+/solute_symporter_sf"/>
</dbReference>
<keyword evidence="6 12" id="KW-0812">Transmembrane</keyword>
<feature type="transmembrane region" description="Helical" evidence="12">
    <location>
        <begin position="217"/>
        <end position="237"/>
    </location>
</feature>
<dbReference type="RefSeq" id="WP_242016884.1">
    <property type="nucleotide sequence ID" value="NZ_JAMPKM010000006.1"/>
</dbReference>
<keyword evidence="8" id="KW-0915">Sodium</keyword>
<dbReference type="Pfam" id="PF00999">
    <property type="entry name" value="Na_H_Exchanger"/>
    <property type="match status" value="1"/>
</dbReference>
<evidence type="ECO:0000256" key="2">
    <source>
        <dbReference type="ARBA" id="ARBA00007367"/>
    </source>
</evidence>
<name>A0ABV0J825_9CYAN</name>
<reference evidence="14 15" key="1">
    <citation type="submission" date="2022-04" db="EMBL/GenBank/DDBJ databases">
        <title>Positive selection, recombination, and allopatry shape intraspecific diversity of widespread and dominant cyanobacteria.</title>
        <authorList>
            <person name="Wei J."/>
            <person name="Shu W."/>
            <person name="Hu C."/>
        </authorList>
    </citation>
    <scope>NUCLEOTIDE SEQUENCE [LARGE SCALE GENOMIC DNA]</scope>
    <source>
        <strain evidence="14 15">GB2-A4</strain>
    </source>
</reference>
<feature type="transmembrane region" description="Helical" evidence="12">
    <location>
        <begin position="122"/>
        <end position="141"/>
    </location>
</feature>
<evidence type="ECO:0000256" key="10">
    <source>
        <dbReference type="ARBA" id="ARBA00023136"/>
    </source>
</evidence>
<dbReference type="PANTHER" id="PTHR10110:SF195">
    <property type="entry name" value="NA(+)_H(+) ANTIPORTER NHAS2"/>
    <property type="match status" value="1"/>
</dbReference>
<evidence type="ECO:0000256" key="5">
    <source>
        <dbReference type="ARBA" id="ARBA00022475"/>
    </source>
</evidence>
<keyword evidence="7 12" id="KW-1133">Transmembrane helix</keyword>
<dbReference type="PANTHER" id="PTHR10110">
    <property type="entry name" value="SODIUM/HYDROGEN EXCHANGER"/>
    <property type="match status" value="1"/>
</dbReference>
<keyword evidence="5" id="KW-1003">Cell membrane</keyword>
<evidence type="ECO:0000256" key="6">
    <source>
        <dbReference type="ARBA" id="ARBA00022692"/>
    </source>
</evidence>
<evidence type="ECO:0000256" key="11">
    <source>
        <dbReference type="ARBA" id="ARBA00023201"/>
    </source>
</evidence>
<keyword evidence="15" id="KW-1185">Reference proteome</keyword>
<gene>
    <name evidence="14" type="ORF">NC998_12560</name>
</gene>
<comment type="subcellular location">
    <subcellularLocation>
        <location evidence="1">Cell membrane</location>
        <topology evidence="1">Multi-pass membrane protein</topology>
    </subcellularLocation>
</comment>
<evidence type="ECO:0000256" key="3">
    <source>
        <dbReference type="ARBA" id="ARBA00022448"/>
    </source>
</evidence>
<dbReference type="Proteomes" id="UP001464891">
    <property type="component" value="Unassembled WGS sequence"/>
</dbReference>
<feature type="transmembrane region" description="Helical" evidence="12">
    <location>
        <begin position="341"/>
        <end position="361"/>
    </location>
</feature>
<feature type="transmembrane region" description="Helical" evidence="12">
    <location>
        <begin position="301"/>
        <end position="321"/>
    </location>
</feature>
<dbReference type="EMBL" id="JAMPKM010000006">
    <property type="protein sequence ID" value="MEP0817927.1"/>
    <property type="molecule type" value="Genomic_DNA"/>
</dbReference>
<feature type="transmembrane region" description="Helical" evidence="12">
    <location>
        <begin position="147"/>
        <end position="171"/>
    </location>
</feature>
<feature type="domain" description="Cation/H+ exchanger transmembrane" evidence="13">
    <location>
        <begin position="52"/>
        <end position="424"/>
    </location>
</feature>
<keyword evidence="9" id="KW-0406">Ion transport</keyword>